<evidence type="ECO:0000313" key="8">
    <source>
        <dbReference type="EMBL" id="MBI3129435.1"/>
    </source>
</evidence>
<evidence type="ECO:0000256" key="1">
    <source>
        <dbReference type="ARBA" id="ARBA00007871"/>
    </source>
</evidence>
<dbReference type="PANTHER" id="PTHR33238:SF7">
    <property type="entry name" value="IRON-DEPENDENT TRANSCRIPTIONAL REGULATOR"/>
    <property type="match status" value="1"/>
</dbReference>
<dbReference type="GO" id="GO:0046983">
    <property type="term" value="F:protein dimerization activity"/>
    <property type="evidence" value="ECO:0007669"/>
    <property type="project" value="InterPro"/>
</dbReference>
<evidence type="ECO:0000256" key="4">
    <source>
        <dbReference type="ARBA" id="ARBA00023125"/>
    </source>
</evidence>
<dbReference type="GO" id="GO:0046914">
    <property type="term" value="F:transition metal ion binding"/>
    <property type="evidence" value="ECO:0007669"/>
    <property type="project" value="InterPro"/>
</dbReference>
<gene>
    <name evidence="8" type="ORF">HYZ11_17645</name>
</gene>
<accession>A0A932I139</accession>
<dbReference type="Pfam" id="PF02742">
    <property type="entry name" value="Fe_dep_repr_C"/>
    <property type="match status" value="1"/>
</dbReference>
<protein>
    <recommendedName>
        <fullName evidence="2">Transcriptional regulator MntR</fullName>
    </recommendedName>
</protein>
<name>A0A932I139_UNCTE</name>
<dbReference type="InterPro" id="IPR050536">
    <property type="entry name" value="DtxR_MntR_Metal-Reg"/>
</dbReference>
<organism evidence="8 9">
    <name type="scientific">Tectimicrobiota bacterium</name>
    <dbReference type="NCBI Taxonomy" id="2528274"/>
    <lineage>
        <taxon>Bacteria</taxon>
        <taxon>Pseudomonadati</taxon>
        <taxon>Nitrospinota/Tectimicrobiota group</taxon>
        <taxon>Candidatus Tectimicrobiota</taxon>
    </lineage>
</organism>
<dbReference type="InterPro" id="IPR011991">
    <property type="entry name" value="ArsR-like_HTH"/>
</dbReference>
<dbReference type="Gene3D" id="1.10.10.10">
    <property type="entry name" value="Winged helix-like DNA-binding domain superfamily/Winged helix DNA-binding domain"/>
    <property type="match status" value="1"/>
</dbReference>
<dbReference type="Proteomes" id="UP000782312">
    <property type="component" value="Unassembled WGS sequence"/>
</dbReference>
<dbReference type="SUPFAM" id="SSF46785">
    <property type="entry name" value="Winged helix' DNA-binding domain"/>
    <property type="match status" value="1"/>
</dbReference>
<comment type="function">
    <text evidence="6">In the presence of manganese, represses expression of mntH and mntS. Up-regulates expression of mntP.</text>
</comment>
<evidence type="ECO:0000259" key="7">
    <source>
        <dbReference type="PROSITE" id="PS50944"/>
    </source>
</evidence>
<dbReference type="Pfam" id="PF01325">
    <property type="entry name" value="Fe_dep_repress"/>
    <property type="match status" value="1"/>
</dbReference>
<evidence type="ECO:0000313" key="9">
    <source>
        <dbReference type="Proteomes" id="UP000782312"/>
    </source>
</evidence>
<dbReference type="PROSITE" id="PS50944">
    <property type="entry name" value="HTH_DTXR"/>
    <property type="match status" value="1"/>
</dbReference>
<dbReference type="EMBL" id="JACPUR010000041">
    <property type="protein sequence ID" value="MBI3129435.1"/>
    <property type="molecule type" value="Genomic_DNA"/>
</dbReference>
<dbReference type="InterPro" id="IPR022689">
    <property type="entry name" value="Iron_dep_repressor"/>
</dbReference>
<dbReference type="SUPFAM" id="SSF47979">
    <property type="entry name" value="Iron-dependent repressor protein, dimerization domain"/>
    <property type="match status" value="1"/>
</dbReference>
<evidence type="ECO:0000256" key="2">
    <source>
        <dbReference type="ARBA" id="ARBA00022386"/>
    </source>
</evidence>
<sequence length="177" mass="20172">MPAPRLRVARDLSPSLEHYLRAIYDLELEKGYARVTDIAERLGVAKPAVSVALRSLRGSGLVDHRAYESVHLTEDGKQRAKGVSGKFSILHHFLIEVLGVREEQAFMDACLMEHYVSPTTMDRLLDLLRFFEREDKQEILEAFRAYRRSCESDDSCPTCSFHCDIVVQGSDERGKQE</sequence>
<dbReference type="Gene3D" id="1.10.60.10">
    <property type="entry name" value="Iron dependent repressor, metal binding and dimerisation domain"/>
    <property type="match status" value="1"/>
</dbReference>
<evidence type="ECO:0000256" key="6">
    <source>
        <dbReference type="ARBA" id="ARBA00025185"/>
    </source>
</evidence>
<keyword evidence="4" id="KW-0238">DNA-binding</keyword>
<dbReference type="SMART" id="SM00529">
    <property type="entry name" value="HTH_DTXR"/>
    <property type="match status" value="1"/>
</dbReference>
<keyword evidence="5" id="KW-0804">Transcription</keyword>
<dbReference type="CDD" id="cd00090">
    <property type="entry name" value="HTH_ARSR"/>
    <property type="match status" value="1"/>
</dbReference>
<dbReference type="AlphaFoldDB" id="A0A932I139"/>
<evidence type="ECO:0000256" key="3">
    <source>
        <dbReference type="ARBA" id="ARBA00023015"/>
    </source>
</evidence>
<dbReference type="InterPro" id="IPR036390">
    <property type="entry name" value="WH_DNA-bd_sf"/>
</dbReference>
<dbReference type="GO" id="GO:0003677">
    <property type="term" value="F:DNA binding"/>
    <property type="evidence" value="ECO:0007669"/>
    <property type="project" value="UniProtKB-KW"/>
</dbReference>
<feature type="domain" description="HTH dtxR-type" evidence="7">
    <location>
        <begin position="12"/>
        <end position="73"/>
    </location>
</feature>
<evidence type="ECO:0000256" key="5">
    <source>
        <dbReference type="ARBA" id="ARBA00023163"/>
    </source>
</evidence>
<keyword evidence="3" id="KW-0805">Transcription regulation</keyword>
<comment type="caution">
    <text evidence="8">The sequence shown here is derived from an EMBL/GenBank/DDBJ whole genome shotgun (WGS) entry which is preliminary data.</text>
</comment>
<dbReference type="InterPro" id="IPR022687">
    <property type="entry name" value="HTH_DTXR"/>
</dbReference>
<proteinExistence type="inferred from homology"/>
<dbReference type="InterPro" id="IPR001367">
    <property type="entry name" value="Fe_dep_repressor"/>
</dbReference>
<dbReference type="InterPro" id="IPR036421">
    <property type="entry name" value="Fe_dep_repressor_sf"/>
</dbReference>
<comment type="similarity">
    <text evidence="1">Belongs to the DtxR/MntR family.</text>
</comment>
<reference evidence="8" key="1">
    <citation type="submission" date="2020-07" db="EMBL/GenBank/DDBJ databases">
        <title>Huge and variable diversity of episymbiotic CPR bacteria and DPANN archaea in groundwater ecosystems.</title>
        <authorList>
            <person name="He C.Y."/>
            <person name="Keren R."/>
            <person name="Whittaker M."/>
            <person name="Farag I.F."/>
            <person name="Doudna J."/>
            <person name="Cate J.H.D."/>
            <person name="Banfield J.F."/>
        </authorList>
    </citation>
    <scope>NUCLEOTIDE SEQUENCE</scope>
    <source>
        <strain evidence="8">NC_groundwater_763_Ag_S-0.2um_68_21</strain>
    </source>
</reference>
<dbReference type="InterPro" id="IPR036388">
    <property type="entry name" value="WH-like_DNA-bd_sf"/>
</dbReference>
<dbReference type="PANTHER" id="PTHR33238">
    <property type="entry name" value="IRON (METAL) DEPENDENT REPRESSOR, DTXR FAMILY"/>
    <property type="match status" value="1"/>
</dbReference>
<dbReference type="GO" id="GO:0003700">
    <property type="term" value="F:DNA-binding transcription factor activity"/>
    <property type="evidence" value="ECO:0007669"/>
    <property type="project" value="InterPro"/>
</dbReference>